<accession>A0A9W5Q515</accession>
<dbReference type="RefSeq" id="WP_016125033.1">
    <property type="nucleotide sequence ID" value="NZ_KB976254.1"/>
</dbReference>
<dbReference type="Proteomes" id="UP000014023">
    <property type="component" value="Unassembled WGS sequence"/>
</dbReference>
<evidence type="ECO:0000313" key="2">
    <source>
        <dbReference type="Proteomes" id="UP000014023"/>
    </source>
</evidence>
<proteinExistence type="predicted"/>
<reference evidence="1 2" key="1">
    <citation type="submission" date="2012-12" db="EMBL/GenBank/DDBJ databases">
        <title>The Genome Sequence of Bacillus cereus VD196.</title>
        <authorList>
            <consortium name="The Broad Institute Genome Sequencing Platform"/>
            <consortium name="The Broad Institute Genome Sequencing Center for Infectious Disease"/>
            <person name="Feldgarden M."/>
            <person name="Van der Auwera G.A."/>
            <person name="Mahillon J."/>
            <person name="Duprez V."/>
            <person name="Timmery S."/>
            <person name="Mattelet C."/>
            <person name="Dierick K."/>
            <person name="Sun M."/>
            <person name="Yu Z."/>
            <person name="Zhu L."/>
            <person name="Hu X."/>
            <person name="Shank E.B."/>
            <person name="Swiecicka I."/>
            <person name="Hansen B.M."/>
            <person name="Andrup L."/>
            <person name="Walker B."/>
            <person name="Young S.K."/>
            <person name="Zeng Q."/>
            <person name="Gargeya S."/>
            <person name="Fitzgerald M."/>
            <person name="Haas B."/>
            <person name="Abouelleil A."/>
            <person name="Alvarado L."/>
            <person name="Arachchi H.M."/>
            <person name="Berlin A.M."/>
            <person name="Chapman S.B."/>
            <person name="Dewar J."/>
            <person name="Goldberg J."/>
            <person name="Griggs A."/>
            <person name="Gujja S."/>
            <person name="Hansen M."/>
            <person name="Howarth C."/>
            <person name="Imamovic A."/>
            <person name="Larimer J."/>
            <person name="McCowan C."/>
            <person name="Murphy C."/>
            <person name="Neiman D."/>
            <person name="Pearson M."/>
            <person name="Priest M."/>
            <person name="Roberts A."/>
            <person name="Saif S."/>
            <person name="Shea T."/>
            <person name="Sisk P."/>
            <person name="Sykes S."/>
            <person name="Wortman J."/>
            <person name="Nusbaum C."/>
            <person name="Birren B."/>
        </authorList>
    </citation>
    <scope>NUCLEOTIDE SEQUENCE [LARGE SCALE GENOMIC DNA]</scope>
    <source>
        <strain evidence="1 2">VD196</strain>
    </source>
</reference>
<evidence type="ECO:0000313" key="1">
    <source>
        <dbReference type="EMBL" id="EOO67445.1"/>
    </source>
</evidence>
<sequence>MAVANTYNFQQQVRQMQANVDLILTKAPVLFGLIGAGEALTQTKFEWQNDYLNSDTGIVKTAAAADVTELVLEAGEARKFTENALVQNGLEVLRVVSVDELANKITVQRGYDATTPEAITAKAELKVIARPRPEGEDTFRKNEINDRLVSFNFSQIFSRYASVSRTQQQVNTYGVEDELDYQVNLRLQELIREANNSLIYGRKYIGSGQQPRSTGGLFAFASEQGSHVQQFGGKEIDAKSLNDAVEQVFVRGGSANTILCAPNVARQITKLGGDTVRTTRQDTAAGYQILSFVSDLPGGAISSVVVDQNMPKDRALLLDTNNIKVRYLTPIYDQDATLPGGDYFSRVIRGELGFEIKNAKESIAVLSGISKTVA</sequence>
<comment type="caution">
    <text evidence="1">The sequence shown here is derived from an EMBL/GenBank/DDBJ whole genome shotgun (WGS) entry which is preliminary data.</text>
</comment>
<organism evidence="1 2">
    <name type="scientific">Bacillus cereus VD196</name>
    <dbReference type="NCBI Taxonomy" id="1053243"/>
    <lineage>
        <taxon>Bacteria</taxon>
        <taxon>Bacillati</taxon>
        <taxon>Bacillota</taxon>
        <taxon>Bacilli</taxon>
        <taxon>Bacillales</taxon>
        <taxon>Bacillaceae</taxon>
        <taxon>Bacillus</taxon>
        <taxon>Bacillus cereus group</taxon>
    </lineage>
</organism>
<name>A0A9W5Q515_BACCE</name>
<protein>
    <submittedName>
        <fullName evidence="1">Phage protein</fullName>
    </submittedName>
</protein>
<dbReference type="InterPro" id="IPR035198">
    <property type="entry name" value="SU10_MCP"/>
</dbReference>
<dbReference type="AlphaFoldDB" id="A0A9W5Q515"/>
<dbReference type="EMBL" id="AHFL01000011">
    <property type="protein sequence ID" value="EOO67445.1"/>
    <property type="molecule type" value="Genomic_DNA"/>
</dbReference>
<gene>
    <name evidence="1" type="ORF">IKE_02572</name>
</gene>
<dbReference type="Pfam" id="PF17236">
    <property type="entry name" value="SU10_MCP"/>
    <property type="match status" value="1"/>
</dbReference>